<protein>
    <submittedName>
        <fullName evidence="3">Pyridine nucleotide-disulfide oxidoreductase</fullName>
    </submittedName>
</protein>
<dbReference type="InterPro" id="IPR052541">
    <property type="entry name" value="SQRD"/>
</dbReference>
<keyword evidence="4" id="KW-1185">Reference proteome</keyword>
<dbReference type="GO" id="GO:0016491">
    <property type="term" value="F:oxidoreductase activity"/>
    <property type="evidence" value="ECO:0007669"/>
    <property type="project" value="InterPro"/>
</dbReference>
<evidence type="ECO:0000313" key="3">
    <source>
        <dbReference type="EMBL" id="OWJ55563.1"/>
    </source>
</evidence>
<dbReference type="EMBL" id="NCQP01000001">
    <property type="protein sequence ID" value="OWJ55563.1"/>
    <property type="molecule type" value="Genomic_DNA"/>
</dbReference>
<dbReference type="PANTHER" id="PTHR43755:SF1">
    <property type="entry name" value="FAD-DEPENDENT PYRIDINE NUCLEOTIDE-DISULPHIDE OXIDOREDUCTASE"/>
    <property type="match status" value="1"/>
</dbReference>
<dbReference type="Pfam" id="PF07992">
    <property type="entry name" value="Pyr_redox_2"/>
    <property type="match status" value="1"/>
</dbReference>
<dbReference type="SUPFAM" id="SSF51905">
    <property type="entry name" value="FAD/NAD(P)-binding domain"/>
    <property type="match status" value="1"/>
</dbReference>
<dbReference type="InterPro" id="IPR036188">
    <property type="entry name" value="FAD/NAD-bd_sf"/>
</dbReference>
<proteinExistence type="predicted"/>
<comment type="caution">
    <text evidence="3">The sequence shown here is derived from an EMBL/GenBank/DDBJ whole genome shotgun (WGS) entry which is preliminary data.</text>
</comment>
<dbReference type="PANTHER" id="PTHR43755">
    <property type="match status" value="1"/>
</dbReference>
<reference evidence="3 4" key="1">
    <citation type="submission" date="2017-05" db="EMBL/GenBank/DDBJ databases">
        <title>The draft genome of the hyperthermophilic archaeon 'Pyrodictium delaneyi strain Hulk', an iron and nitrate reducer, reveals the capacity for sulfate reduction.</title>
        <authorList>
            <person name="Demey L.M."/>
            <person name="Miller C."/>
            <person name="Manzella M."/>
            <person name="Reguera G."/>
            <person name="Kashefi K."/>
        </authorList>
    </citation>
    <scope>NUCLEOTIDE SEQUENCE [LARGE SCALE GENOMIC DNA]</scope>
    <source>
        <strain evidence="3 4">Hulk</strain>
    </source>
</reference>
<evidence type="ECO:0000313" key="4">
    <source>
        <dbReference type="Proteomes" id="UP000196694"/>
    </source>
</evidence>
<feature type="compositionally biased region" description="Basic and acidic residues" evidence="1">
    <location>
        <begin position="375"/>
        <end position="389"/>
    </location>
</feature>
<evidence type="ECO:0000259" key="2">
    <source>
        <dbReference type="Pfam" id="PF07992"/>
    </source>
</evidence>
<dbReference type="Gene3D" id="3.50.50.60">
    <property type="entry name" value="FAD/NAD(P)-binding domain"/>
    <property type="match status" value="2"/>
</dbReference>
<dbReference type="InterPro" id="IPR023753">
    <property type="entry name" value="FAD/NAD-binding_dom"/>
</dbReference>
<organism evidence="3 4">
    <name type="scientific">Pyrodictium delaneyi</name>
    <dbReference type="NCBI Taxonomy" id="1273541"/>
    <lineage>
        <taxon>Archaea</taxon>
        <taxon>Thermoproteota</taxon>
        <taxon>Thermoprotei</taxon>
        <taxon>Desulfurococcales</taxon>
        <taxon>Pyrodictiaceae</taxon>
        <taxon>Pyrodictium</taxon>
    </lineage>
</organism>
<name>A0A211YR89_9CREN</name>
<evidence type="ECO:0000256" key="1">
    <source>
        <dbReference type="SAM" id="MobiDB-lite"/>
    </source>
</evidence>
<sequence>MFQSPVEGVTVVKKRIVIVGGGIAGMSAAHSLLERIGDAVEVTVVTKDPFYMAGPSRPLLLTGEQSYDRITRGYEEAAARGIKIVYGNVTRIDPGERRVYYTESPTRSYTSTSENSLDYDYLILAPGVVYDGSSIEGYREHWHRTASVYEPGRVDVLRSRVWSQNQGTVVVYAPPMPYRCAPAPAETALVIDTVLRHRGVRDKFRIVHVDANPKLQPPPLADTIAKIYEEAGIEFITGQKITEITANEVVLESGERIEYTILALVEPNRAPRFIADAGLGQAWIEVKSPEKPRTPSYDDILAAGDAAKLPFPKNQEIAYESALYASNTIIEEFGGEPASVQYTFLGWVYIGNRQGRLETLSIQFGLNFATKPPKPTKDTEPRRDYTMQKDRWEQSYLNRLYHPK</sequence>
<feature type="region of interest" description="Disordered" evidence="1">
    <location>
        <begin position="370"/>
        <end position="389"/>
    </location>
</feature>
<gene>
    <name evidence="3" type="ORF">Pdsh_01885</name>
</gene>
<accession>A0A211YR89</accession>
<dbReference type="AlphaFoldDB" id="A0A211YR89"/>
<feature type="domain" description="FAD/NAD(P)-binding" evidence="2">
    <location>
        <begin position="15"/>
        <end position="309"/>
    </location>
</feature>
<dbReference type="Proteomes" id="UP000196694">
    <property type="component" value="Unassembled WGS sequence"/>
</dbReference>